<accession>A0A1F6CWX4</accession>
<evidence type="ECO:0000313" key="3">
    <source>
        <dbReference type="Proteomes" id="UP000176863"/>
    </source>
</evidence>
<dbReference type="Proteomes" id="UP000176863">
    <property type="component" value="Unassembled WGS sequence"/>
</dbReference>
<proteinExistence type="predicted"/>
<organism evidence="2 3">
    <name type="scientific">Candidatus Kaiserbacteria bacterium RIFCSPHIGHO2_01_FULL_53_29</name>
    <dbReference type="NCBI Taxonomy" id="1798480"/>
    <lineage>
        <taxon>Bacteria</taxon>
        <taxon>Candidatus Kaiseribacteriota</taxon>
    </lineage>
</organism>
<dbReference type="STRING" id="1798480.A2851_02025"/>
<feature type="signal peptide" evidence="1">
    <location>
        <begin position="1"/>
        <end position="24"/>
    </location>
</feature>
<comment type="caution">
    <text evidence="2">The sequence shown here is derived from an EMBL/GenBank/DDBJ whole genome shotgun (WGS) entry which is preliminary data.</text>
</comment>
<protein>
    <submittedName>
        <fullName evidence="2">Uncharacterized protein</fullName>
    </submittedName>
</protein>
<dbReference type="AlphaFoldDB" id="A0A1F6CWX4"/>
<feature type="chain" id="PRO_5009523674" evidence="1">
    <location>
        <begin position="25"/>
        <end position="122"/>
    </location>
</feature>
<dbReference type="EMBL" id="MFKT01000009">
    <property type="protein sequence ID" value="OGG53645.1"/>
    <property type="molecule type" value="Genomic_DNA"/>
</dbReference>
<sequence length="122" mass="13388">MEEAMRKVIFTIIAFCAVAGAASAQQVALQPGESLRIALPCVDVRGKQYPPVAVADADGVVRLATGHVIRGYPPHANVCGNFPLRRAREFKCRELRLEETRNPRFCNRGAIAGRTCRHLVCD</sequence>
<keyword evidence="1" id="KW-0732">Signal</keyword>
<reference evidence="2 3" key="1">
    <citation type="journal article" date="2016" name="Nat. Commun.">
        <title>Thousands of microbial genomes shed light on interconnected biogeochemical processes in an aquifer system.</title>
        <authorList>
            <person name="Anantharaman K."/>
            <person name="Brown C.T."/>
            <person name="Hug L.A."/>
            <person name="Sharon I."/>
            <person name="Castelle C.J."/>
            <person name="Probst A.J."/>
            <person name="Thomas B.C."/>
            <person name="Singh A."/>
            <person name="Wilkins M.J."/>
            <person name="Karaoz U."/>
            <person name="Brodie E.L."/>
            <person name="Williams K.H."/>
            <person name="Hubbard S.S."/>
            <person name="Banfield J.F."/>
        </authorList>
    </citation>
    <scope>NUCLEOTIDE SEQUENCE [LARGE SCALE GENOMIC DNA]</scope>
</reference>
<evidence type="ECO:0000256" key="1">
    <source>
        <dbReference type="SAM" id="SignalP"/>
    </source>
</evidence>
<evidence type="ECO:0000313" key="2">
    <source>
        <dbReference type="EMBL" id="OGG53645.1"/>
    </source>
</evidence>
<gene>
    <name evidence="2" type="ORF">A2851_02025</name>
</gene>
<name>A0A1F6CWX4_9BACT</name>